<keyword evidence="6" id="KW-1185">Reference proteome</keyword>
<proteinExistence type="inferred from homology"/>
<comment type="cofactor">
    <cofactor evidence="1">
        <name>pyridoxal 5'-phosphate</name>
        <dbReference type="ChEBI" id="CHEBI:597326"/>
    </cofactor>
</comment>
<comment type="similarity">
    <text evidence="2">Belongs to the threonine aldolase family.</text>
</comment>
<dbReference type="GO" id="GO:0016829">
    <property type="term" value="F:lyase activity"/>
    <property type="evidence" value="ECO:0007669"/>
    <property type="project" value="InterPro"/>
</dbReference>
<gene>
    <name evidence="5" type="ORF">SAMN05444280_12642</name>
</gene>
<dbReference type="Gene3D" id="3.90.1150.10">
    <property type="entry name" value="Aspartate Aminotransferase, domain 1"/>
    <property type="match status" value="1"/>
</dbReference>
<dbReference type="STRING" id="1168035.SAMN05444280_12642"/>
<dbReference type="EMBL" id="FQZE01000026">
    <property type="protein sequence ID" value="SHJ68736.1"/>
    <property type="molecule type" value="Genomic_DNA"/>
</dbReference>
<sequence>MNKGFASDNNSGIHPAILKGIENANQGHVKGYGDDPYTQKAIQRFKEKFGEETEVFFVFNGTGANVLGLTTVTQSFNSIICAETAHIEEDECGAPEKFSGCKLLPVEPENGKLTPESVKHHLKGFDFEHHSQPKVISISQVTEMGTVYQPDEIKALANLAHSNNMLLHMDGARIANAAVALDMDFKSFTKDCGVDVLSFGGTKNGMMMGEAVLFFTPELTVNTKYIRKQSMQLYSKMRFVGAQFLAYFDNDLWKETATHANKMAKLLEAEVSKIPEIKITQQVEANGVFAQVPKKIIAPLQEHFFFYPWNEFKGEVRWMTSFDTTETEIYEFVQLIKNLLHTNSK</sequence>
<dbReference type="SUPFAM" id="SSF53383">
    <property type="entry name" value="PLP-dependent transferases"/>
    <property type="match status" value="1"/>
</dbReference>
<keyword evidence="3" id="KW-0663">Pyridoxal phosphate</keyword>
<feature type="domain" description="Aromatic amino acid beta-eliminating lyase/threonine aldolase" evidence="4">
    <location>
        <begin position="5"/>
        <end position="292"/>
    </location>
</feature>
<dbReference type="InterPro" id="IPR015422">
    <property type="entry name" value="PyrdxlP-dep_Trfase_small"/>
</dbReference>
<evidence type="ECO:0000313" key="6">
    <source>
        <dbReference type="Proteomes" id="UP000184050"/>
    </source>
</evidence>
<evidence type="ECO:0000256" key="3">
    <source>
        <dbReference type="ARBA" id="ARBA00022898"/>
    </source>
</evidence>
<dbReference type="Gene3D" id="3.40.640.10">
    <property type="entry name" value="Type I PLP-dependent aspartate aminotransferase-like (Major domain)"/>
    <property type="match status" value="1"/>
</dbReference>
<organism evidence="5 6">
    <name type="scientific">Tangfeifania diversioriginum</name>
    <dbReference type="NCBI Taxonomy" id="1168035"/>
    <lineage>
        <taxon>Bacteria</taxon>
        <taxon>Pseudomonadati</taxon>
        <taxon>Bacteroidota</taxon>
        <taxon>Bacteroidia</taxon>
        <taxon>Marinilabiliales</taxon>
        <taxon>Prolixibacteraceae</taxon>
        <taxon>Tangfeifania</taxon>
    </lineage>
</organism>
<evidence type="ECO:0000259" key="4">
    <source>
        <dbReference type="Pfam" id="PF01212"/>
    </source>
</evidence>
<dbReference type="InterPro" id="IPR001597">
    <property type="entry name" value="ArAA_b-elim_lyase/Thr_aldolase"/>
</dbReference>
<reference evidence="5 6" key="1">
    <citation type="submission" date="2016-11" db="EMBL/GenBank/DDBJ databases">
        <authorList>
            <person name="Jaros S."/>
            <person name="Januszkiewicz K."/>
            <person name="Wedrychowicz H."/>
        </authorList>
    </citation>
    <scope>NUCLEOTIDE SEQUENCE [LARGE SCALE GENOMIC DNA]</scope>
    <source>
        <strain evidence="5 6">DSM 27063</strain>
    </source>
</reference>
<dbReference type="InterPro" id="IPR015421">
    <property type="entry name" value="PyrdxlP-dep_Trfase_major"/>
</dbReference>
<accession>A0A1M6LC17</accession>
<dbReference type="AlphaFoldDB" id="A0A1M6LC17"/>
<dbReference type="OrthoDB" id="9774495at2"/>
<evidence type="ECO:0000313" key="5">
    <source>
        <dbReference type="EMBL" id="SHJ68736.1"/>
    </source>
</evidence>
<protein>
    <submittedName>
        <fullName evidence="5">L-threonine aldolase</fullName>
    </submittedName>
</protein>
<dbReference type="PANTHER" id="PTHR48097:SF5">
    <property type="entry name" value="LOW SPECIFICITY L-THREONINE ALDOLASE"/>
    <property type="match status" value="1"/>
</dbReference>
<dbReference type="Pfam" id="PF01212">
    <property type="entry name" value="Beta_elim_lyase"/>
    <property type="match status" value="1"/>
</dbReference>
<dbReference type="RefSeq" id="WP_073171491.1">
    <property type="nucleotide sequence ID" value="NZ_FQZE01000026.1"/>
</dbReference>
<dbReference type="GO" id="GO:0006520">
    <property type="term" value="P:amino acid metabolic process"/>
    <property type="evidence" value="ECO:0007669"/>
    <property type="project" value="InterPro"/>
</dbReference>
<dbReference type="PANTHER" id="PTHR48097">
    <property type="entry name" value="L-THREONINE ALDOLASE-RELATED"/>
    <property type="match status" value="1"/>
</dbReference>
<evidence type="ECO:0000256" key="1">
    <source>
        <dbReference type="ARBA" id="ARBA00001933"/>
    </source>
</evidence>
<dbReference type="InterPro" id="IPR015424">
    <property type="entry name" value="PyrdxlP-dep_Trfase"/>
</dbReference>
<dbReference type="Proteomes" id="UP000184050">
    <property type="component" value="Unassembled WGS sequence"/>
</dbReference>
<evidence type="ECO:0000256" key="2">
    <source>
        <dbReference type="ARBA" id="ARBA00006966"/>
    </source>
</evidence>
<dbReference type="CDD" id="cd06502">
    <property type="entry name" value="TA_like"/>
    <property type="match status" value="1"/>
</dbReference>
<name>A0A1M6LC17_9BACT</name>